<feature type="transmembrane region" description="Helical" evidence="6">
    <location>
        <begin position="132"/>
        <end position="151"/>
    </location>
</feature>
<evidence type="ECO:0000256" key="5">
    <source>
        <dbReference type="ARBA" id="ARBA00023136"/>
    </source>
</evidence>
<organism evidence="8 9">
    <name type="scientific">Calidifontibacter indicus</name>
    <dbReference type="NCBI Taxonomy" id="419650"/>
    <lineage>
        <taxon>Bacteria</taxon>
        <taxon>Bacillati</taxon>
        <taxon>Actinomycetota</taxon>
        <taxon>Actinomycetes</taxon>
        <taxon>Micrococcales</taxon>
        <taxon>Dermacoccaceae</taxon>
        <taxon>Calidifontibacter</taxon>
    </lineage>
</organism>
<dbReference type="PANTHER" id="PTHR34820">
    <property type="entry name" value="INNER MEMBRANE PROTEIN YEBZ"/>
    <property type="match status" value="1"/>
</dbReference>
<dbReference type="InterPro" id="IPR032694">
    <property type="entry name" value="CopC/D"/>
</dbReference>
<protein>
    <submittedName>
        <fullName evidence="8">Putative copper resistance protein D</fullName>
    </submittedName>
</protein>
<keyword evidence="2" id="KW-1003">Cell membrane</keyword>
<sequence length="656" mass="69995">MTVRRALIPFATALALVVTALAVILGGAAKPLELLDPGPLVRWGVPLARTVHDLAAALTVGSLLLGGLLVPESKTTARRQTAGRIAAWSALVWALAGFVRAIFAYGDAAGVSVGSPGFWSGAWKFTWELEVLRAPAITAVAAAVISAWCFLRPRRNGLAWAFFASLVALWPLALSGHAAGSSDHETGVDSLAVHLLSVTVWVGGIAAIAIMWDSLGKAAAVTLQRFSPVAVWCYVGVAASGVLAATLRLSSLGDLVSAYGALLILKAVALVGLGLLGAQQRRAVVAKLTQDPSDRPARALAVRLATVEVALMATAIGLATALARTAPPVVAQESSDPVVAITGYPAPPPISTAEIFGSWRTQWLFTTVAIVAVFVYLGWVRRLTKRGDTWPIDRTVCWVAGWALFLFMVDGGPGVYGRVMFSAHMAEHMMLSMVVPIFLVRGAAVTLALRALPKRPDKTLGPRELILASVHSRVLNVVANPAIIATIVLGTLILFYYTGWFEFALTTHTGHVTMVIHFLLSGYLFAWALVGIDPGPRKWPAPIRLLVLLVTVAFHAFFGVALMTGTDILGGDFFSRVNLPYVSNILVDQQRAGTVAWGVGEVPTLVLTMLIALEWYRTDKKDARRQERQAQRDGDAELNAYNDYLATLGRGKGKDS</sequence>
<dbReference type="InterPro" id="IPR019108">
    <property type="entry name" value="Caa3_assmbl_CtaG-rel"/>
</dbReference>
<keyword evidence="3 6" id="KW-0812">Transmembrane</keyword>
<feature type="transmembrane region" description="Helical" evidence="6">
    <location>
        <begin position="299"/>
        <end position="323"/>
    </location>
</feature>
<accession>A0A3D9UK34</accession>
<feature type="transmembrane region" description="Helical" evidence="6">
    <location>
        <begin position="191"/>
        <end position="210"/>
    </location>
</feature>
<proteinExistence type="predicted"/>
<reference evidence="8 9" key="1">
    <citation type="submission" date="2018-08" db="EMBL/GenBank/DDBJ databases">
        <title>Sequencing the genomes of 1000 actinobacteria strains.</title>
        <authorList>
            <person name="Klenk H.-P."/>
        </authorList>
    </citation>
    <scope>NUCLEOTIDE SEQUENCE [LARGE SCALE GENOMIC DNA]</scope>
    <source>
        <strain evidence="8 9">DSM 22967</strain>
    </source>
</reference>
<dbReference type="Pfam" id="PF09678">
    <property type="entry name" value="Caa3_CtaG"/>
    <property type="match status" value="1"/>
</dbReference>
<dbReference type="PANTHER" id="PTHR34820:SF4">
    <property type="entry name" value="INNER MEMBRANE PROTEIN YEBZ"/>
    <property type="match status" value="1"/>
</dbReference>
<dbReference type="OrthoDB" id="5241646at2"/>
<evidence type="ECO:0000259" key="7">
    <source>
        <dbReference type="Pfam" id="PF05425"/>
    </source>
</evidence>
<name>A0A3D9UK34_9MICO</name>
<keyword evidence="4 6" id="KW-1133">Transmembrane helix</keyword>
<feature type="transmembrane region" description="Helical" evidence="6">
    <location>
        <begin position="392"/>
        <end position="409"/>
    </location>
</feature>
<feature type="transmembrane region" description="Helical" evidence="6">
    <location>
        <begin position="474"/>
        <end position="497"/>
    </location>
</feature>
<feature type="transmembrane region" description="Helical" evidence="6">
    <location>
        <begin position="542"/>
        <end position="563"/>
    </location>
</feature>
<evidence type="ECO:0000313" key="9">
    <source>
        <dbReference type="Proteomes" id="UP000256253"/>
    </source>
</evidence>
<feature type="transmembrane region" description="Helical" evidence="6">
    <location>
        <begin position="363"/>
        <end position="380"/>
    </location>
</feature>
<evidence type="ECO:0000256" key="2">
    <source>
        <dbReference type="ARBA" id="ARBA00022475"/>
    </source>
</evidence>
<gene>
    <name evidence="8" type="ORF">DFJ65_0781</name>
</gene>
<evidence type="ECO:0000256" key="6">
    <source>
        <dbReference type="SAM" id="Phobius"/>
    </source>
</evidence>
<feature type="transmembrane region" description="Helical" evidence="6">
    <location>
        <begin position="231"/>
        <end position="250"/>
    </location>
</feature>
<feature type="transmembrane region" description="Helical" evidence="6">
    <location>
        <begin position="509"/>
        <end position="530"/>
    </location>
</feature>
<evidence type="ECO:0000313" key="8">
    <source>
        <dbReference type="EMBL" id="REF29808.1"/>
    </source>
</evidence>
<feature type="domain" description="Copper resistance protein D" evidence="7">
    <location>
        <begin position="222"/>
        <end position="322"/>
    </location>
</feature>
<feature type="transmembrane region" description="Helical" evidence="6">
    <location>
        <begin position="256"/>
        <end position="278"/>
    </location>
</feature>
<feature type="transmembrane region" description="Helical" evidence="6">
    <location>
        <begin position="595"/>
        <end position="616"/>
    </location>
</feature>
<keyword evidence="5 6" id="KW-0472">Membrane</keyword>
<comment type="caution">
    <text evidence="8">The sequence shown here is derived from an EMBL/GenBank/DDBJ whole genome shotgun (WGS) entry which is preliminary data.</text>
</comment>
<feature type="transmembrane region" description="Helical" evidence="6">
    <location>
        <begin position="429"/>
        <end position="453"/>
    </location>
</feature>
<feature type="transmembrane region" description="Helical" evidence="6">
    <location>
        <begin position="82"/>
        <end position="103"/>
    </location>
</feature>
<dbReference type="InterPro" id="IPR008457">
    <property type="entry name" value="Cu-R_CopD_dom"/>
</dbReference>
<feature type="transmembrane region" description="Helical" evidence="6">
    <location>
        <begin position="53"/>
        <end position="70"/>
    </location>
</feature>
<feature type="transmembrane region" description="Helical" evidence="6">
    <location>
        <begin position="158"/>
        <end position="179"/>
    </location>
</feature>
<evidence type="ECO:0000256" key="4">
    <source>
        <dbReference type="ARBA" id="ARBA00022989"/>
    </source>
</evidence>
<dbReference type="GO" id="GO:0005886">
    <property type="term" value="C:plasma membrane"/>
    <property type="evidence" value="ECO:0007669"/>
    <property type="project" value="UniProtKB-SubCell"/>
</dbReference>
<evidence type="ECO:0000256" key="3">
    <source>
        <dbReference type="ARBA" id="ARBA00022692"/>
    </source>
</evidence>
<comment type="subcellular location">
    <subcellularLocation>
        <location evidence="1">Cell membrane</location>
        <topology evidence="1">Multi-pass membrane protein</topology>
    </subcellularLocation>
</comment>
<dbReference type="EMBL" id="QTUA01000001">
    <property type="protein sequence ID" value="REF29808.1"/>
    <property type="molecule type" value="Genomic_DNA"/>
</dbReference>
<dbReference type="Pfam" id="PF05425">
    <property type="entry name" value="CopD"/>
    <property type="match status" value="1"/>
</dbReference>
<dbReference type="AlphaFoldDB" id="A0A3D9UK34"/>
<keyword evidence="9" id="KW-1185">Reference proteome</keyword>
<evidence type="ECO:0000256" key="1">
    <source>
        <dbReference type="ARBA" id="ARBA00004651"/>
    </source>
</evidence>
<dbReference type="GO" id="GO:0006825">
    <property type="term" value="P:copper ion transport"/>
    <property type="evidence" value="ECO:0007669"/>
    <property type="project" value="InterPro"/>
</dbReference>
<dbReference type="RefSeq" id="WP_115921891.1">
    <property type="nucleotide sequence ID" value="NZ_QTUA01000001.1"/>
</dbReference>
<dbReference type="Proteomes" id="UP000256253">
    <property type="component" value="Unassembled WGS sequence"/>
</dbReference>